<sequence>MTLLKSRTRAVAPASSRPVAAKVPASSKAPKSSEPAPPTVLDLQRTAGNRAVTALINAGGLQPSAGVAVPLRVQRAPKKPSVGDRLAAVEQQQAALAQQQAVQAKRVAALEVDARWRARFGEKFADYEQVIHRMSGGIEAATTGFTTAQQEQAQADALAVQVMMLMATVGVSAGLEWALTKGLGALGVSTSKIERFVEVAENPLNTAAQGSANVYATNRAAETAKSGKLPDTPAPAGGPGASPEAAEGSAGPAAITSPVAFLTSNLEALAAKRQGIEGAFGRRRAGLDAMAPEAWTSFDPKSQEAAYERHFKDLERTSSGISMMRSAEDVARIIERHMWSKWIRNQDRAAQVTRELAQTAPGIPLDLDPNSPHRKPPAAEYSLGGYVEDRLTAIGMARLAGVVLTGHWYSSNSPDDWHKILFDWAEAYRESVGNA</sequence>
<evidence type="ECO:0000256" key="1">
    <source>
        <dbReference type="SAM" id="MobiDB-lite"/>
    </source>
</evidence>
<feature type="region of interest" description="Disordered" evidence="1">
    <location>
        <begin position="222"/>
        <end position="251"/>
    </location>
</feature>
<dbReference type="RefSeq" id="WP_184787184.1">
    <property type="nucleotide sequence ID" value="NZ_BONT01000045.1"/>
</dbReference>
<dbReference type="Proteomes" id="UP000548476">
    <property type="component" value="Unassembled WGS sequence"/>
</dbReference>
<comment type="caution">
    <text evidence="2">The sequence shown here is derived from an EMBL/GenBank/DDBJ whole genome shotgun (WGS) entry which is preliminary data.</text>
</comment>
<reference evidence="2 3" key="1">
    <citation type="submission" date="2020-08" db="EMBL/GenBank/DDBJ databases">
        <title>Genomic Encyclopedia of Type Strains, Phase IV (KMG-IV): sequencing the most valuable type-strain genomes for metagenomic binning, comparative biology and taxonomic classification.</title>
        <authorList>
            <person name="Goeker M."/>
        </authorList>
    </citation>
    <scope>NUCLEOTIDE SEQUENCE [LARGE SCALE GENOMIC DNA]</scope>
    <source>
        <strain evidence="2 3">YIM 65646</strain>
    </source>
</reference>
<dbReference type="EMBL" id="JACHGT010000004">
    <property type="protein sequence ID" value="MBB6034314.1"/>
    <property type="molecule type" value="Genomic_DNA"/>
</dbReference>
<evidence type="ECO:0000313" key="3">
    <source>
        <dbReference type="Proteomes" id="UP000548476"/>
    </source>
</evidence>
<name>A0A841FEQ2_9ACTN</name>
<feature type="compositionally biased region" description="Low complexity" evidence="1">
    <location>
        <begin position="9"/>
        <end position="34"/>
    </location>
</feature>
<feature type="region of interest" description="Disordered" evidence="1">
    <location>
        <begin position="1"/>
        <end position="38"/>
    </location>
</feature>
<keyword evidence="3" id="KW-1185">Reference proteome</keyword>
<feature type="compositionally biased region" description="Low complexity" evidence="1">
    <location>
        <begin position="241"/>
        <end position="251"/>
    </location>
</feature>
<accession>A0A841FEQ2</accession>
<proteinExistence type="predicted"/>
<evidence type="ECO:0000313" key="2">
    <source>
        <dbReference type="EMBL" id="MBB6034314.1"/>
    </source>
</evidence>
<dbReference type="AlphaFoldDB" id="A0A841FEQ2"/>
<protein>
    <submittedName>
        <fullName evidence="2">Uncharacterized protein</fullName>
    </submittedName>
</protein>
<organism evidence="2 3">
    <name type="scientific">Phytomonospora endophytica</name>
    <dbReference type="NCBI Taxonomy" id="714109"/>
    <lineage>
        <taxon>Bacteria</taxon>
        <taxon>Bacillati</taxon>
        <taxon>Actinomycetota</taxon>
        <taxon>Actinomycetes</taxon>
        <taxon>Micromonosporales</taxon>
        <taxon>Micromonosporaceae</taxon>
        <taxon>Phytomonospora</taxon>
    </lineage>
</organism>
<gene>
    <name evidence="2" type="ORF">HNR73_002164</name>
</gene>